<evidence type="ECO:0000313" key="2">
    <source>
        <dbReference type="EMBL" id="MBT9293333.1"/>
    </source>
</evidence>
<evidence type="ECO:0000259" key="1">
    <source>
        <dbReference type="Pfam" id="PF23843"/>
    </source>
</evidence>
<sequence>MAKKPQPQPEAAAPPPAAAPIAADTLATLQGVTVPPGDLAADLAAPGRIVPAMLDQRPDNPEPGIQIEGSGVPPAIRAVTLIAPAIIDGRRREIGETVEVDETIAAQLAGAQAI</sequence>
<keyword evidence="3" id="KW-1185">Reference proteome</keyword>
<name>A0A947D9X3_9HYPH</name>
<dbReference type="EMBL" id="JAHHZF010000033">
    <property type="protein sequence ID" value="MBT9293333.1"/>
    <property type="molecule type" value="Genomic_DNA"/>
</dbReference>
<dbReference type="Pfam" id="PF23843">
    <property type="entry name" value="DUF7210"/>
    <property type="match status" value="1"/>
</dbReference>
<evidence type="ECO:0000313" key="3">
    <source>
        <dbReference type="Proteomes" id="UP000766595"/>
    </source>
</evidence>
<organism evidence="2 3">
    <name type="scientific">Prosthecodimorpha staleyi</name>
    <dbReference type="NCBI Taxonomy" id="2840188"/>
    <lineage>
        <taxon>Bacteria</taxon>
        <taxon>Pseudomonadati</taxon>
        <taxon>Pseudomonadota</taxon>
        <taxon>Alphaproteobacteria</taxon>
        <taxon>Hyphomicrobiales</taxon>
        <taxon>Ancalomicrobiaceae</taxon>
        <taxon>Prosthecodimorpha</taxon>
    </lineage>
</organism>
<dbReference type="AlphaFoldDB" id="A0A947D9X3"/>
<dbReference type="Proteomes" id="UP000766595">
    <property type="component" value="Unassembled WGS sequence"/>
</dbReference>
<feature type="domain" description="DUF7210" evidence="1">
    <location>
        <begin position="79"/>
        <end position="112"/>
    </location>
</feature>
<accession>A0A947D9X3</accession>
<reference evidence="2 3" key="1">
    <citation type="submission" date="2021-06" db="EMBL/GenBank/DDBJ databases">
        <authorList>
            <person name="Grouzdev D.S."/>
            <person name="Koziaeva V."/>
        </authorList>
    </citation>
    <scope>NUCLEOTIDE SEQUENCE [LARGE SCALE GENOMIC DNA]</scope>
    <source>
        <strain evidence="2 3">22</strain>
    </source>
</reference>
<dbReference type="InterPro" id="IPR055634">
    <property type="entry name" value="DUF7210"/>
</dbReference>
<dbReference type="RefSeq" id="WP_261971820.1">
    <property type="nucleotide sequence ID" value="NZ_JAHHZF010000033.1"/>
</dbReference>
<protein>
    <recommendedName>
        <fullName evidence="1">DUF7210 domain-containing protein</fullName>
    </recommendedName>
</protein>
<comment type="caution">
    <text evidence="2">The sequence shown here is derived from an EMBL/GenBank/DDBJ whole genome shotgun (WGS) entry which is preliminary data.</text>
</comment>
<proteinExistence type="predicted"/>
<gene>
    <name evidence="2" type="ORF">KL771_28050</name>
</gene>